<name>A0A8K0VTQ6_9PLEO</name>
<gene>
    <name evidence="1" type="ORF">FB567DRAFT_153557</name>
</gene>
<reference evidence="1" key="1">
    <citation type="journal article" date="2021" name="Nat. Commun.">
        <title>Genetic determinants of endophytism in the Arabidopsis root mycobiome.</title>
        <authorList>
            <person name="Mesny F."/>
            <person name="Miyauchi S."/>
            <person name="Thiergart T."/>
            <person name="Pickel B."/>
            <person name="Atanasova L."/>
            <person name="Karlsson M."/>
            <person name="Huettel B."/>
            <person name="Barry K.W."/>
            <person name="Haridas S."/>
            <person name="Chen C."/>
            <person name="Bauer D."/>
            <person name="Andreopoulos W."/>
            <person name="Pangilinan J."/>
            <person name="LaButti K."/>
            <person name="Riley R."/>
            <person name="Lipzen A."/>
            <person name="Clum A."/>
            <person name="Drula E."/>
            <person name="Henrissat B."/>
            <person name="Kohler A."/>
            <person name="Grigoriev I.V."/>
            <person name="Martin F.M."/>
            <person name="Hacquard S."/>
        </authorList>
    </citation>
    <scope>NUCLEOTIDE SEQUENCE</scope>
    <source>
        <strain evidence="1">MPI-SDFR-AT-0120</strain>
    </source>
</reference>
<protein>
    <submittedName>
        <fullName evidence="1">Uncharacterized protein</fullName>
    </submittedName>
</protein>
<dbReference type="EMBL" id="JAGMVJ010000019">
    <property type="protein sequence ID" value="KAH7076125.1"/>
    <property type="molecule type" value="Genomic_DNA"/>
</dbReference>
<dbReference type="AlphaFoldDB" id="A0A8K0VTQ6"/>
<dbReference type="Proteomes" id="UP000813461">
    <property type="component" value="Unassembled WGS sequence"/>
</dbReference>
<comment type="caution">
    <text evidence="1">The sequence shown here is derived from an EMBL/GenBank/DDBJ whole genome shotgun (WGS) entry which is preliminary data.</text>
</comment>
<proteinExistence type="predicted"/>
<evidence type="ECO:0000313" key="2">
    <source>
        <dbReference type="Proteomes" id="UP000813461"/>
    </source>
</evidence>
<evidence type="ECO:0000313" key="1">
    <source>
        <dbReference type="EMBL" id="KAH7076125.1"/>
    </source>
</evidence>
<accession>A0A8K0VTQ6</accession>
<organism evidence="1 2">
    <name type="scientific">Paraphoma chrysanthemicola</name>
    <dbReference type="NCBI Taxonomy" id="798071"/>
    <lineage>
        <taxon>Eukaryota</taxon>
        <taxon>Fungi</taxon>
        <taxon>Dikarya</taxon>
        <taxon>Ascomycota</taxon>
        <taxon>Pezizomycotina</taxon>
        <taxon>Dothideomycetes</taxon>
        <taxon>Pleosporomycetidae</taxon>
        <taxon>Pleosporales</taxon>
        <taxon>Pleosporineae</taxon>
        <taxon>Phaeosphaeriaceae</taxon>
        <taxon>Paraphoma</taxon>
    </lineage>
</organism>
<keyword evidence="2" id="KW-1185">Reference proteome</keyword>
<sequence length="173" mass="19490">MRTIPRRLACKIYCVAHHDRCSLTINFLASWVHGAVGADMRLAPWLPQASSWAAMPFLPSIARTGCSGGRTDRPPTNKQSCGVPFMITLLCLTDSESPRRACILQFLNVKIPWICCFDFGNTEGCRPSLNFEIRKSDLYFTLVTRPLLPTLQAPKFRNRMQLCPKSIKSIRST</sequence>